<evidence type="ECO:0000313" key="2">
    <source>
        <dbReference type="Proteomes" id="UP001066276"/>
    </source>
</evidence>
<organism evidence="1 2">
    <name type="scientific">Pleurodeles waltl</name>
    <name type="common">Iberian ribbed newt</name>
    <dbReference type="NCBI Taxonomy" id="8319"/>
    <lineage>
        <taxon>Eukaryota</taxon>
        <taxon>Metazoa</taxon>
        <taxon>Chordata</taxon>
        <taxon>Craniata</taxon>
        <taxon>Vertebrata</taxon>
        <taxon>Euteleostomi</taxon>
        <taxon>Amphibia</taxon>
        <taxon>Batrachia</taxon>
        <taxon>Caudata</taxon>
        <taxon>Salamandroidea</taxon>
        <taxon>Salamandridae</taxon>
        <taxon>Pleurodelinae</taxon>
        <taxon>Pleurodeles</taxon>
    </lineage>
</organism>
<evidence type="ECO:0000313" key="1">
    <source>
        <dbReference type="EMBL" id="KAJ1179208.1"/>
    </source>
</evidence>
<protein>
    <submittedName>
        <fullName evidence="1">Uncharacterized protein</fullName>
    </submittedName>
</protein>
<proteinExistence type="predicted"/>
<keyword evidence="2" id="KW-1185">Reference proteome</keyword>
<name>A0AAV7TRH5_PLEWA</name>
<comment type="caution">
    <text evidence="1">The sequence shown here is derived from an EMBL/GenBank/DDBJ whole genome shotgun (WGS) entry which is preliminary data.</text>
</comment>
<sequence length="92" mass="11075">MATPRECGLIRSYVHGLQANFEQMRYHAGSKYQQKEDEDFIMFRRSLQEEEDCVHWMFVQMSIKSIRSPLRIVICHRNERRRVRNNGSLLDT</sequence>
<reference evidence="1" key="1">
    <citation type="journal article" date="2022" name="bioRxiv">
        <title>Sequencing and chromosome-scale assembly of the giantPleurodeles waltlgenome.</title>
        <authorList>
            <person name="Brown T."/>
            <person name="Elewa A."/>
            <person name="Iarovenko S."/>
            <person name="Subramanian E."/>
            <person name="Araus A.J."/>
            <person name="Petzold A."/>
            <person name="Susuki M."/>
            <person name="Suzuki K.-i.T."/>
            <person name="Hayashi T."/>
            <person name="Toyoda A."/>
            <person name="Oliveira C."/>
            <person name="Osipova E."/>
            <person name="Leigh N.D."/>
            <person name="Simon A."/>
            <person name="Yun M.H."/>
        </authorList>
    </citation>
    <scope>NUCLEOTIDE SEQUENCE</scope>
    <source>
        <strain evidence="1">20211129_DDA</strain>
        <tissue evidence="1">Liver</tissue>
    </source>
</reference>
<dbReference type="Proteomes" id="UP001066276">
    <property type="component" value="Chromosome 3_2"/>
</dbReference>
<dbReference type="EMBL" id="JANPWB010000006">
    <property type="protein sequence ID" value="KAJ1179208.1"/>
    <property type="molecule type" value="Genomic_DNA"/>
</dbReference>
<dbReference type="AlphaFoldDB" id="A0AAV7TRH5"/>
<accession>A0AAV7TRH5</accession>
<gene>
    <name evidence="1" type="ORF">NDU88_004444</name>
</gene>